<dbReference type="InterPro" id="IPR000504">
    <property type="entry name" value="RRM_dom"/>
</dbReference>
<dbReference type="Proteomes" id="UP001642360">
    <property type="component" value="Unassembled WGS sequence"/>
</dbReference>
<dbReference type="Gene3D" id="3.10.450.50">
    <property type="match status" value="1"/>
</dbReference>
<organism evidence="4 5">
    <name type="scientific">Ilex paraguariensis</name>
    <name type="common">yerba mate</name>
    <dbReference type="NCBI Taxonomy" id="185542"/>
    <lineage>
        <taxon>Eukaryota</taxon>
        <taxon>Viridiplantae</taxon>
        <taxon>Streptophyta</taxon>
        <taxon>Embryophyta</taxon>
        <taxon>Tracheophyta</taxon>
        <taxon>Spermatophyta</taxon>
        <taxon>Magnoliopsida</taxon>
        <taxon>eudicotyledons</taxon>
        <taxon>Gunneridae</taxon>
        <taxon>Pentapetalae</taxon>
        <taxon>asterids</taxon>
        <taxon>campanulids</taxon>
        <taxon>Aquifoliales</taxon>
        <taxon>Aquifoliaceae</taxon>
        <taxon>Ilex</taxon>
    </lineage>
</organism>
<feature type="region of interest" description="Disordered" evidence="2">
    <location>
        <begin position="260"/>
        <end position="304"/>
    </location>
</feature>
<evidence type="ECO:0000259" key="3">
    <source>
        <dbReference type="PROSITE" id="PS50177"/>
    </source>
</evidence>
<dbReference type="InterPro" id="IPR039539">
    <property type="entry name" value="Ras_GTPase_bind_prot"/>
</dbReference>
<dbReference type="SUPFAM" id="SSF54928">
    <property type="entry name" value="RNA-binding domain, RBD"/>
    <property type="match status" value="1"/>
</dbReference>
<dbReference type="Pfam" id="PF02136">
    <property type="entry name" value="NTF2"/>
    <property type="match status" value="1"/>
</dbReference>
<feature type="domain" description="NTF2" evidence="3">
    <location>
        <begin position="17"/>
        <end position="133"/>
    </location>
</feature>
<protein>
    <recommendedName>
        <fullName evidence="3">NTF2 domain-containing protein</fullName>
    </recommendedName>
</protein>
<dbReference type="GO" id="GO:0003723">
    <property type="term" value="F:RNA binding"/>
    <property type="evidence" value="ECO:0007669"/>
    <property type="project" value="UniProtKB-KW"/>
</dbReference>
<dbReference type="Gene3D" id="3.30.70.330">
    <property type="match status" value="1"/>
</dbReference>
<proteinExistence type="predicted"/>
<dbReference type="CDD" id="cd00780">
    <property type="entry name" value="NTF2"/>
    <property type="match status" value="1"/>
</dbReference>
<reference evidence="4 5" key="1">
    <citation type="submission" date="2024-02" db="EMBL/GenBank/DDBJ databases">
        <authorList>
            <person name="Vignale AGUSTIN F."/>
            <person name="Sosa J E."/>
            <person name="Modenutti C."/>
        </authorList>
    </citation>
    <scope>NUCLEOTIDE SEQUENCE [LARGE SCALE GENOMIC DNA]</scope>
</reference>
<dbReference type="Pfam" id="PF00076">
    <property type="entry name" value="RRM_1"/>
    <property type="match status" value="1"/>
</dbReference>
<evidence type="ECO:0000256" key="2">
    <source>
        <dbReference type="SAM" id="MobiDB-lite"/>
    </source>
</evidence>
<dbReference type="PANTHER" id="PTHR10693">
    <property type="entry name" value="RAS GTPASE-ACTIVATING PROTEIN-BINDING PROTEIN"/>
    <property type="match status" value="1"/>
</dbReference>
<dbReference type="SUPFAM" id="SSF54427">
    <property type="entry name" value="NTF2-like"/>
    <property type="match status" value="1"/>
</dbReference>
<dbReference type="FunFam" id="3.10.450.50:FF:000003">
    <property type="entry name" value="Nuclear transport factor 2 family protein"/>
    <property type="match status" value="1"/>
</dbReference>
<evidence type="ECO:0000256" key="1">
    <source>
        <dbReference type="ARBA" id="ARBA00022884"/>
    </source>
</evidence>
<dbReference type="InterPro" id="IPR018222">
    <property type="entry name" value="Nuclear_transport_factor_2_euk"/>
</dbReference>
<keyword evidence="1" id="KW-0694">RNA-binding</keyword>
<comment type="caution">
    <text evidence="4">The sequence shown here is derived from an EMBL/GenBank/DDBJ whole genome shotgun (WGS) entry which is preliminary data.</text>
</comment>
<feature type="compositionally biased region" description="Low complexity" evidence="2">
    <location>
        <begin position="260"/>
        <end position="290"/>
    </location>
</feature>
<evidence type="ECO:0000313" key="4">
    <source>
        <dbReference type="EMBL" id="CAK9142423.1"/>
    </source>
</evidence>
<sequence>MATQAPSDSFYVSAQDVGNVFVDKYYHLLHRSPELVHKFYDNKSLLSRPGPNSEMTSVTTIQGINEKVMSFDYKDSTTEIISVDAQESLMEGVIVAVTGCWTRKDNARRQFTQMFFLAKQDKGYYVLNDVFRFVDVHKQSLPLAVLDIDKNVPTASLTKDPEPGLVPNHTSTPIKIVSDNVDKVSDPSDVQDSGVEKGSAPKNSVNSSENDVLPVALSGSNNHKDAPPKLSYASMVAKKSIASSPLHAPACVIVRVAPSSDQQPPASAAPKARAASVAPKARAASAAPKASDPHGSGAPQSSRAHTEVKSIYVGNLPEDITKNQLIGIFKKFGTIKEDGVQLRNPEEVCFIAEFVHSTSKMDSVLHLWNLYPPIQHVWQLRYLNQNFYSTVSTA</sequence>
<dbReference type="InterPro" id="IPR002075">
    <property type="entry name" value="NTF2_dom"/>
</dbReference>
<dbReference type="GO" id="GO:0005737">
    <property type="term" value="C:cytoplasm"/>
    <property type="evidence" value="ECO:0007669"/>
    <property type="project" value="UniProtKB-ARBA"/>
</dbReference>
<dbReference type="InterPro" id="IPR032710">
    <property type="entry name" value="NTF2-like_dom_sf"/>
</dbReference>
<dbReference type="EMBL" id="CAUOFW020001225">
    <property type="protein sequence ID" value="CAK9142423.1"/>
    <property type="molecule type" value="Genomic_DNA"/>
</dbReference>
<feature type="region of interest" description="Disordered" evidence="2">
    <location>
        <begin position="179"/>
        <end position="227"/>
    </location>
</feature>
<feature type="compositionally biased region" description="Polar residues" evidence="2">
    <location>
        <begin position="201"/>
        <end position="210"/>
    </location>
</feature>
<evidence type="ECO:0000313" key="5">
    <source>
        <dbReference type="Proteomes" id="UP001642360"/>
    </source>
</evidence>
<keyword evidence="5" id="KW-1185">Reference proteome</keyword>
<dbReference type="InterPro" id="IPR012677">
    <property type="entry name" value="Nucleotide-bd_a/b_plait_sf"/>
</dbReference>
<dbReference type="AlphaFoldDB" id="A0ABC8RIB6"/>
<dbReference type="PROSITE" id="PS50177">
    <property type="entry name" value="NTF2_DOMAIN"/>
    <property type="match status" value="1"/>
</dbReference>
<accession>A0ABC8RIB6</accession>
<dbReference type="InterPro" id="IPR035979">
    <property type="entry name" value="RBD_domain_sf"/>
</dbReference>
<dbReference type="PANTHER" id="PTHR10693:SF75">
    <property type="entry name" value="NUCLEAR TRANSPORT FACTOR 2"/>
    <property type="match status" value="1"/>
</dbReference>
<gene>
    <name evidence="4" type="ORF">ILEXP_LOCUS10107</name>
</gene>
<name>A0ABC8RIB6_9AQUA</name>